<dbReference type="OrthoDB" id="2193581at2"/>
<evidence type="ECO:0000313" key="1">
    <source>
        <dbReference type="EMBL" id="EOH88370.1"/>
    </source>
</evidence>
<accession>R2RYK8</accession>
<dbReference type="RefSeq" id="WP_010759133.1">
    <property type="nucleotide sequence ID" value="NZ_ASWD01000003.1"/>
</dbReference>
<dbReference type="PATRIC" id="fig|1158607.3.peg.4162"/>
<keyword evidence="2" id="KW-1185">Reference proteome</keyword>
<dbReference type="Proteomes" id="UP000013782">
    <property type="component" value="Unassembled WGS sequence"/>
</dbReference>
<evidence type="ECO:0000313" key="2">
    <source>
        <dbReference type="Proteomes" id="UP000013782"/>
    </source>
</evidence>
<sequence length="264" mass="30283">MTDYKKTMDSNNESDTPTLHLDCDNWSSDWEEAIDQALPHFSRMEVPMIHCVLPIPGKAETLIFYNDNQCYHSRNRTLTTLQHKEEAVLFQDYTVTCRVLDRLGDFLQRRNPIISDNFVLFPLTAPKHSIWINPLSIVEIKEIGQRTFIQLASGPGLFVRVKKPTLVNYSANALLAYACSKRDLSGSAPLQTEQPLDIISLSNTPFARQISKKHKLHTFKIPAGDYRSALFAESILSYFLNLMRYVDLENLTVEKLTELLRAYK</sequence>
<reference evidence="1 2" key="1">
    <citation type="submission" date="2013-02" db="EMBL/GenBank/DDBJ databases">
        <title>The Genome Sequence of Enterococcus pallens BAA-351.</title>
        <authorList>
            <consortium name="The Broad Institute Genome Sequencing Platform"/>
            <consortium name="The Broad Institute Genome Sequencing Center for Infectious Disease"/>
            <person name="Earl A.M."/>
            <person name="Gilmore M.S."/>
            <person name="Lebreton F."/>
            <person name="Walker B."/>
            <person name="Young S.K."/>
            <person name="Zeng Q."/>
            <person name="Gargeya S."/>
            <person name="Fitzgerald M."/>
            <person name="Haas B."/>
            <person name="Abouelleil A."/>
            <person name="Alvarado L."/>
            <person name="Arachchi H.M."/>
            <person name="Berlin A.M."/>
            <person name="Chapman S.B."/>
            <person name="Dewar J."/>
            <person name="Goldberg J."/>
            <person name="Griggs A."/>
            <person name="Gujja S."/>
            <person name="Hansen M."/>
            <person name="Howarth C."/>
            <person name="Imamovic A."/>
            <person name="Larimer J."/>
            <person name="McCowan C."/>
            <person name="Murphy C."/>
            <person name="Neiman D."/>
            <person name="Pearson M."/>
            <person name="Priest M."/>
            <person name="Roberts A."/>
            <person name="Saif S."/>
            <person name="Shea T."/>
            <person name="Sisk P."/>
            <person name="Sykes S."/>
            <person name="Wortman J."/>
            <person name="Nusbaum C."/>
            <person name="Birren B."/>
        </authorList>
    </citation>
    <scope>NUCLEOTIDE SEQUENCE [LARGE SCALE GENOMIC DNA]</scope>
    <source>
        <strain evidence="1 2">ATCC BAA-351</strain>
    </source>
</reference>
<organism evidence="1 2">
    <name type="scientific">Enterococcus pallens ATCC BAA-351</name>
    <dbReference type="NCBI Taxonomy" id="1158607"/>
    <lineage>
        <taxon>Bacteria</taxon>
        <taxon>Bacillati</taxon>
        <taxon>Bacillota</taxon>
        <taxon>Bacilli</taxon>
        <taxon>Lactobacillales</taxon>
        <taxon>Enterococcaceae</taxon>
        <taxon>Enterococcus</taxon>
    </lineage>
</organism>
<dbReference type="HOGENOM" id="CLU_094517_0_0_9"/>
<dbReference type="EMBL" id="AJAQ01000045">
    <property type="protein sequence ID" value="EOH88370.1"/>
    <property type="molecule type" value="Genomic_DNA"/>
</dbReference>
<protein>
    <submittedName>
        <fullName evidence="1">Uncharacterized protein</fullName>
    </submittedName>
</protein>
<name>R2RYK8_9ENTE</name>
<gene>
    <name evidence="1" type="ORF">UAU_04188</name>
</gene>
<dbReference type="AlphaFoldDB" id="R2RYK8"/>
<proteinExistence type="predicted"/>
<comment type="caution">
    <text evidence="1">The sequence shown here is derived from an EMBL/GenBank/DDBJ whole genome shotgun (WGS) entry which is preliminary data.</text>
</comment>